<feature type="transmembrane region" description="Helical" evidence="6">
    <location>
        <begin position="59"/>
        <end position="85"/>
    </location>
</feature>
<proteinExistence type="predicted"/>
<name>A0A3P3XQX8_9SPIR</name>
<organism evidence="7">
    <name type="scientific">uncultured spirochete</name>
    <dbReference type="NCBI Taxonomy" id="156406"/>
    <lineage>
        <taxon>Bacteria</taxon>
        <taxon>Pseudomonadati</taxon>
        <taxon>Spirochaetota</taxon>
        <taxon>Spirochaetia</taxon>
        <taxon>Spirochaetales</taxon>
        <taxon>environmental samples</taxon>
    </lineage>
</organism>
<dbReference type="EMBL" id="FWDO01000004">
    <property type="protein sequence ID" value="SLM18253.1"/>
    <property type="molecule type" value="Genomic_DNA"/>
</dbReference>
<dbReference type="GO" id="GO:0012505">
    <property type="term" value="C:endomembrane system"/>
    <property type="evidence" value="ECO:0007669"/>
    <property type="project" value="UniProtKB-SubCell"/>
</dbReference>
<dbReference type="Pfam" id="PF01988">
    <property type="entry name" value="VIT1"/>
    <property type="match status" value="1"/>
</dbReference>
<feature type="compositionally biased region" description="Basic and acidic residues" evidence="5">
    <location>
        <begin position="1"/>
        <end position="22"/>
    </location>
</feature>
<evidence type="ECO:0000256" key="3">
    <source>
        <dbReference type="ARBA" id="ARBA00022989"/>
    </source>
</evidence>
<keyword evidence="4 6" id="KW-0472">Membrane</keyword>
<feature type="transmembrane region" description="Helical" evidence="6">
    <location>
        <begin position="207"/>
        <end position="230"/>
    </location>
</feature>
<evidence type="ECO:0000256" key="2">
    <source>
        <dbReference type="ARBA" id="ARBA00022692"/>
    </source>
</evidence>
<evidence type="ECO:0000256" key="5">
    <source>
        <dbReference type="SAM" id="MobiDB-lite"/>
    </source>
</evidence>
<protein>
    <submittedName>
        <fullName evidence="7">Membrane protein</fullName>
    </submittedName>
</protein>
<keyword evidence="3 6" id="KW-1133">Transmembrane helix</keyword>
<evidence type="ECO:0000256" key="4">
    <source>
        <dbReference type="ARBA" id="ARBA00023136"/>
    </source>
</evidence>
<keyword evidence="2 6" id="KW-0812">Transmembrane</keyword>
<sequence>MLTRRLDEAKEAWKRRDPEAARRAHLPPAGIQAEEKHTTKGKYLKSIIYGGLDGTITTFAAAAGVAGAALSPGVVLIVGLANLLADGLSMSIGDYLSSKSEAEYEAAEREREAWEVENYPEGEKVELEEIYTARGMSKEDAHAAVEIIAKDKKAWVDTMMVEELGIMQSDESPTANAIATFISFGLFGFLPISAYVLALFIPSLDAIRFPLACVLTGVTLFSLGALKTIITGKKWLKSGLEMLLVGGIAASAAYLVGMLLGGLA</sequence>
<feature type="transmembrane region" description="Helical" evidence="6">
    <location>
        <begin position="242"/>
        <end position="263"/>
    </location>
</feature>
<evidence type="ECO:0000256" key="1">
    <source>
        <dbReference type="ARBA" id="ARBA00004127"/>
    </source>
</evidence>
<gene>
    <name evidence="7" type="ORF">SPIRO4BDMA_40825</name>
</gene>
<comment type="subcellular location">
    <subcellularLocation>
        <location evidence="1">Endomembrane system</location>
        <topology evidence="1">Multi-pass membrane protein</topology>
    </subcellularLocation>
</comment>
<dbReference type="GO" id="GO:0030026">
    <property type="term" value="P:intracellular manganese ion homeostasis"/>
    <property type="evidence" value="ECO:0007669"/>
    <property type="project" value="InterPro"/>
</dbReference>
<evidence type="ECO:0000256" key="6">
    <source>
        <dbReference type="SAM" id="Phobius"/>
    </source>
</evidence>
<dbReference type="GO" id="GO:0005384">
    <property type="term" value="F:manganese ion transmembrane transporter activity"/>
    <property type="evidence" value="ECO:0007669"/>
    <property type="project" value="InterPro"/>
</dbReference>
<dbReference type="InterPro" id="IPR008217">
    <property type="entry name" value="Ccc1_fam"/>
</dbReference>
<feature type="region of interest" description="Disordered" evidence="5">
    <location>
        <begin position="1"/>
        <end position="35"/>
    </location>
</feature>
<accession>A0A3P3XQX8</accession>
<dbReference type="AlphaFoldDB" id="A0A3P3XQX8"/>
<dbReference type="PANTHER" id="PTHR31851">
    <property type="entry name" value="FE(2+)/MN(2+) TRANSPORTER PCL1"/>
    <property type="match status" value="1"/>
</dbReference>
<feature type="transmembrane region" description="Helical" evidence="6">
    <location>
        <begin position="177"/>
        <end position="201"/>
    </location>
</feature>
<reference evidence="7" key="1">
    <citation type="submission" date="2017-02" db="EMBL/GenBank/DDBJ databases">
        <authorList>
            <person name="Regsiter A."/>
            <person name="William W."/>
        </authorList>
    </citation>
    <scope>NUCLEOTIDE SEQUENCE</scope>
    <source>
        <strain evidence="7">BdmA 4</strain>
    </source>
</reference>
<evidence type="ECO:0000313" key="7">
    <source>
        <dbReference type="EMBL" id="SLM18253.1"/>
    </source>
</evidence>